<evidence type="ECO:0000313" key="8">
    <source>
        <dbReference type="Proteomes" id="UP000001868"/>
    </source>
</evidence>
<keyword evidence="2" id="KW-0805">Transcription regulation</keyword>
<gene>
    <name evidence="7" type="ordered locus">PHZ_c2521</name>
</gene>
<keyword evidence="3" id="KW-0238">DNA-binding</keyword>
<dbReference type="CDD" id="cd05466">
    <property type="entry name" value="PBP2_LTTR_substrate"/>
    <property type="match status" value="1"/>
</dbReference>
<sequence length="330" mass="36062">MGFDPRLAVTFAVVAEELSFTRAAERLGVAQPWVSEQIRRLEDRLQLRLLARTSRHTELTAEGRAFLPYAQALAQANEAAQRWARDLRSAHGVLRLGAVDFVNAYPERSALIESFLSAEPQVDLQIVNGPADDLLRRLAQAELDAVIAFDTSAADHPRIRPAALICQRLAGVLAPQEHPIASGASARLSDLAGCVVVTSPGRSDPVALRATWDALSRHGAQLFPAPEANRATIENLARARRWSCLRWTTNEEPRQTFGDMVFLPLEGTPLRLQLAVLTVEGKRGNPLVGQLCRLAQELRGAADPSEQQARGPAPIQRTHDQAHLLPPPPS</sequence>
<feature type="region of interest" description="Disordered" evidence="5">
    <location>
        <begin position="299"/>
        <end position="330"/>
    </location>
</feature>
<reference evidence="7 8" key="1">
    <citation type="journal article" date="2008" name="BMC Genomics">
        <title>Complete genome of Phenylobacterium zucineum - a novel facultative intracellular bacterium isolated from human erythroleukemia cell line K562.</title>
        <authorList>
            <person name="Luo Y."/>
            <person name="Xu X."/>
            <person name="Ding Z."/>
            <person name="Liu Z."/>
            <person name="Zhang B."/>
            <person name="Yan Z."/>
            <person name="Sun J."/>
            <person name="Hu S."/>
            <person name="Hu X."/>
        </authorList>
    </citation>
    <scope>NUCLEOTIDE SEQUENCE [LARGE SCALE GENOMIC DNA]</scope>
    <source>
        <strain evidence="7 8">HLK1</strain>
    </source>
</reference>
<keyword evidence="8" id="KW-1185">Reference proteome</keyword>
<dbReference type="FunFam" id="1.10.10.10:FF:000001">
    <property type="entry name" value="LysR family transcriptional regulator"/>
    <property type="match status" value="1"/>
</dbReference>
<evidence type="ECO:0000259" key="6">
    <source>
        <dbReference type="PROSITE" id="PS50931"/>
    </source>
</evidence>
<dbReference type="InterPro" id="IPR036390">
    <property type="entry name" value="WH_DNA-bd_sf"/>
</dbReference>
<evidence type="ECO:0000313" key="7">
    <source>
        <dbReference type="EMBL" id="ACG78930.1"/>
    </source>
</evidence>
<dbReference type="PRINTS" id="PR00039">
    <property type="entry name" value="HTHLYSR"/>
</dbReference>
<evidence type="ECO:0000256" key="5">
    <source>
        <dbReference type="SAM" id="MobiDB-lite"/>
    </source>
</evidence>
<keyword evidence="4" id="KW-0804">Transcription</keyword>
<comment type="similarity">
    <text evidence="1">Belongs to the LysR transcriptional regulatory family.</text>
</comment>
<evidence type="ECO:0000256" key="1">
    <source>
        <dbReference type="ARBA" id="ARBA00009437"/>
    </source>
</evidence>
<dbReference type="InterPro" id="IPR000847">
    <property type="entry name" value="LysR_HTH_N"/>
</dbReference>
<dbReference type="HOGENOM" id="CLU_841584_0_0_5"/>
<dbReference type="SUPFAM" id="SSF53850">
    <property type="entry name" value="Periplasmic binding protein-like II"/>
    <property type="match status" value="1"/>
</dbReference>
<dbReference type="AlphaFoldDB" id="B4RGM4"/>
<dbReference type="KEGG" id="pzu:PHZ_c2521"/>
<dbReference type="EMBL" id="CP000747">
    <property type="protein sequence ID" value="ACG78930.1"/>
    <property type="molecule type" value="Genomic_DNA"/>
</dbReference>
<proteinExistence type="inferred from homology"/>
<evidence type="ECO:0000256" key="4">
    <source>
        <dbReference type="ARBA" id="ARBA00023163"/>
    </source>
</evidence>
<dbReference type="Pfam" id="PF03466">
    <property type="entry name" value="LysR_substrate"/>
    <property type="match status" value="1"/>
</dbReference>
<protein>
    <submittedName>
        <fullName evidence="7">Transcriptional regulator, LysR family</fullName>
    </submittedName>
</protein>
<dbReference type="Gene3D" id="3.40.190.290">
    <property type="match status" value="1"/>
</dbReference>
<accession>B4RGM4</accession>
<dbReference type="Proteomes" id="UP000001868">
    <property type="component" value="Chromosome"/>
</dbReference>
<dbReference type="GO" id="GO:0003700">
    <property type="term" value="F:DNA-binding transcription factor activity"/>
    <property type="evidence" value="ECO:0007669"/>
    <property type="project" value="InterPro"/>
</dbReference>
<dbReference type="eggNOG" id="COG0583">
    <property type="taxonomic scope" value="Bacteria"/>
</dbReference>
<dbReference type="InterPro" id="IPR005119">
    <property type="entry name" value="LysR_subst-bd"/>
</dbReference>
<dbReference type="STRING" id="450851.PHZ_c2521"/>
<dbReference type="GO" id="GO:0032993">
    <property type="term" value="C:protein-DNA complex"/>
    <property type="evidence" value="ECO:0007669"/>
    <property type="project" value="TreeGrafter"/>
</dbReference>
<dbReference type="SUPFAM" id="SSF46785">
    <property type="entry name" value="Winged helix' DNA-binding domain"/>
    <property type="match status" value="1"/>
</dbReference>
<dbReference type="GO" id="GO:0003677">
    <property type="term" value="F:DNA binding"/>
    <property type="evidence" value="ECO:0007669"/>
    <property type="project" value="UniProtKB-KW"/>
</dbReference>
<dbReference type="InterPro" id="IPR036388">
    <property type="entry name" value="WH-like_DNA-bd_sf"/>
</dbReference>
<evidence type="ECO:0000256" key="2">
    <source>
        <dbReference type="ARBA" id="ARBA00023015"/>
    </source>
</evidence>
<dbReference type="PANTHER" id="PTHR30346:SF0">
    <property type="entry name" value="HCA OPERON TRANSCRIPTIONAL ACTIVATOR HCAR"/>
    <property type="match status" value="1"/>
</dbReference>
<feature type="domain" description="HTH lysR-type" evidence="6">
    <location>
        <begin position="3"/>
        <end position="60"/>
    </location>
</feature>
<dbReference type="Gene3D" id="1.10.10.10">
    <property type="entry name" value="Winged helix-like DNA-binding domain superfamily/Winged helix DNA-binding domain"/>
    <property type="match status" value="1"/>
</dbReference>
<dbReference type="RefSeq" id="WP_012523068.1">
    <property type="nucleotide sequence ID" value="NC_011144.1"/>
</dbReference>
<dbReference type="PANTHER" id="PTHR30346">
    <property type="entry name" value="TRANSCRIPTIONAL DUAL REGULATOR HCAR-RELATED"/>
    <property type="match status" value="1"/>
</dbReference>
<name>B4RGM4_PHEZH</name>
<dbReference type="PROSITE" id="PS50931">
    <property type="entry name" value="HTH_LYSR"/>
    <property type="match status" value="1"/>
</dbReference>
<organism evidence="7 8">
    <name type="scientific">Phenylobacterium zucineum (strain HLK1)</name>
    <dbReference type="NCBI Taxonomy" id="450851"/>
    <lineage>
        <taxon>Bacteria</taxon>
        <taxon>Pseudomonadati</taxon>
        <taxon>Pseudomonadota</taxon>
        <taxon>Alphaproteobacteria</taxon>
        <taxon>Caulobacterales</taxon>
        <taxon>Caulobacteraceae</taxon>
        <taxon>Phenylobacterium</taxon>
    </lineage>
</organism>
<dbReference type="Pfam" id="PF00126">
    <property type="entry name" value="HTH_1"/>
    <property type="match status" value="1"/>
</dbReference>
<evidence type="ECO:0000256" key="3">
    <source>
        <dbReference type="ARBA" id="ARBA00023125"/>
    </source>
</evidence>